<dbReference type="SUPFAM" id="SSF56112">
    <property type="entry name" value="Protein kinase-like (PK-like)"/>
    <property type="match status" value="1"/>
</dbReference>
<dbReference type="STRING" id="2316362.A0A4Q2DRP2"/>
<dbReference type="Pfam" id="PF01636">
    <property type="entry name" value="APH"/>
    <property type="match status" value="1"/>
</dbReference>
<dbReference type="GO" id="GO:0016301">
    <property type="term" value="F:kinase activity"/>
    <property type="evidence" value="ECO:0007669"/>
    <property type="project" value="UniProtKB-KW"/>
</dbReference>
<dbReference type="Gene3D" id="3.30.200.20">
    <property type="entry name" value="Phosphorylase Kinase, domain 1"/>
    <property type="match status" value="1"/>
</dbReference>
<dbReference type="PANTHER" id="PTHR34273">
    <property type="entry name" value="METHYLTHIORIBOSE KINASE"/>
    <property type="match status" value="1"/>
</dbReference>
<proteinExistence type="inferred from homology"/>
<dbReference type="InterPro" id="IPR011009">
    <property type="entry name" value="Kinase-like_dom_sf"/>
</dbReference>
<evidence type="ECO:0000256" key="4">
    <source>
        <dbReference type="ARBA" id="ARBA00022777"/>
    </source>
</evidence>
<dbReference type="PANTHER" id="PTHR34273:SF2">
    <property type="entry name" value="METHYLTHIORIBOSE KINASE"/>
    <property type="match status" value="1"/>
</dbReference>
<name>A0A4Q2DRP2_9AGAR</name>
<keyword evidence="5" id="KW-0067">ATP-binding</keyword>
<comment type="caution">
    <text evidence="7">The sequence shown here is derived from an EMBL/GenBank/DDBJ whole genome shotgun (WGS) entry which is preliminary data.</text>
</comment>
<dbReference type="EMBL" id="SDEE01000064">
    <property type="protein sequence ID" value="RXW22693.1"/>
    <property type="molecule type" value="Genomic_DNA"/>
</dbReference>
<keyword evidence="4" id="KW-0418">Kinase</keyword>
<dbReference type="GO" id="GO:0005524">
    <property type="term" value="F:ATP binding"/>
    <property type="evidence" value="ECO:0007669"/>
    <property type="project" value="UniProtKB-KW"/>
</dbReference>
<evidence type="ECO:0000259" key="6">
    <source>
        <dbReference type="Pfam" id="PF01636"/>
    </source>
</evidence>
<comment type="similarity">
    <text evidence="1">Belongs to the methylthioribose kinase family.</text>
</comment>
<evidence type="ECO:0000313" key="8">
    <source>
        <dbReference type="Proteomes" id="UP000290288"/>
    </source>
</evidence>
<protein>
    <recommendedName>
        <fullName evidence="6">Aminoglycoside phosphotransferase domain-containing protein</fullName>
    </recommendedName>
</protein>
<evidence type="ECO:0000313" key="7">
    <source>
        <dbReference type="EMBL" id="RXW22693.1"/>
    </source>
</evidence>
<keyword evidence="3" id="KW-0547">Nucleotide-binding</keyword>
<evidence type="ECO:0000256" key="5">
    <source>
        <dbReference type="ARBA" id="ARBA00022840"/>
    </source>
</evidence>
<organism evidence="7 8">
    <name type="scientific">Candolleomyces aberdarensis</name>
    <dbReference type="NCBI Taxonomy" id="2316362"/>
    <lineage>
        <taxon>Eukaryota</taxon>
        <taxon>Fungi</taxon>
        <taxon>Dikarya</taxon>
        <taxon>Basidiomycota</taxon>
        <taxon>Agaricomycotina</taxon>
        <taxon>Agaricomycetes</taxon>
        <taxon>Agaricomycetidae</taxon>
        <taxon>Agaricales</taxon>
        <taxon>Agaricineae</taxon>
        <taxon>Psathyrellaceae</taxon>
        <taxon>Candolleomyces</taxon>
    </lineage>
</organism>
<feature type="domain" description="Aminoglycoside phosphotransferase" evidence="6">
    <location>
        <begin position="75"/>
        <end position="332"/>
    </location>
</feature>
<evidence type="ECO:0000256" key="1">
    <source>
        <dbReference type="ARBA" id="ARBA00010165"/>
    </source>
</evidence>
<keyword evidence="2" id="KW-0808">Transferase</keyword>
<dbReference type="AlphaFoldDB" id="A0A4Q2DRP2"/>
<evidence type="ECO:0000256" key="2">
    <source>
        <dbReference type="ARBA" id="ARBA00022679"/>
    </source>
</evidence>
<dbReference type="InterPro" id="IPR002575">
    <property type="entry name" value="Aminoglycoside_PTrfase"/>
</dbReference>
<sequence>MASVPSARSAENHPGNTSIGASAIVDAERNTSAVGDSTLSSTQASADWVVSPDLTTEQGVRTYLAGTPFAASGRIETVSGGSANYVYRIWLDTPFEGRKTLILKHTKPYVREFKHVAFTDERQVFEVEALRRVASWLPKESIAQVPQVHLFDKDVHAVIMDDAGEHSVTLKEFMKRGGPSIEMAAEIGKAVGEFLGSVHAWGTANLAECKLFEGHTEGKTLGAAYYYGRLVPFFSGQSGEPKLDDPPLPVDDATLDILKRVGEETTQAMVSANDHWVQGDFWPGNMLVVLDDNGKLEKIFVVDWEMSRIGLPGIEVGQFAAEIYFCEKFHPEVCKETSKVVLDNYFAGYSTKFPATEDIARRALVHFGTHLVIVGPTVGWGPKEISREVALEGAKVIVEGYQADLDALKRSRVGGLLNGR</sequence>
<dbReference type="Gene3D" id="3.90.1200.10">
    <property type="match status" value="1"/>
</dbReference>
<keyword evidence="8" id="KW-1185">Reference proteome</keyword>
<reference evidence="7 8" key="1">
    <citation type="submission" date="2019-01" db="EMBL/GenBank/DDBJ databases">
        <title>Draft genome sequence of Psathyrella aberdarensis IHI B618.</title>
        <authorList>
            <person name="Buettner E."/>
            <person name="Kellner H."/>
        </authorList>
    </citation>
    <scope>NUCLEOTIDE SEQUENCE [LARGE SCALE GENOMIC DNA]</scope>
    <source>
        <strain evidence="7 8">IHI B618</strain>
    </source>
</reference>
<dbReference type="Proteomes" id="UP000290288">
    <property type="component" value="Unassembled WGS sequence"/>
</dbReference>
<dbReference type="OrthoDB" id="25129at2759"/>
<accession>A0A4Q2DRP2</accession>
<gene>
    <name evidence="7" type="ORF">EST38_g3194</name>
</gene>
<evidence type="ECO:0000256" key="3">
    <source>
        <dbReference type="ARBA" id="ARBA00022741"/>
    </source>
</evidence>